<protein>
    <recommendedName>
        <fullName evidence="5">Infection structure specific protein</fullName>
    </recommendedName>
</protein>
<keyword evidence="2" id="KW-0732">Signal</keyword>
<evidence type="ECO:0008006" key="5">
    <source>
        <dbReference type="Google" id="ProtNLM"/>
    </source>
</evidence>
<evidence type="ECO:0000256" key="2">
    <source>
        <dbReference type="SAM" id="SignalP"/>
    </source>
</evidence>
<dbReference type="Proteomes" id="UP001302745">
    <property type="component" value="Unassembled WGS sequence"/>
</dbReference>
<reference evidence="3" key="2">
    <citation type="submission" date="2023-05" db="EMBL/GenBank/DDBJ databases">
        <authorList>
            <consortium name="Lawrence Berkeley National Laboratory"/>
            <person name="Steindorff A."/>
            <person name="Hensen N."/>
            <person name="Bonometti L."/>
            <person name="Westerberg I."/>
            <person name="Brannstrom I.O."/>
            <person name="Guillou S."/>
            <person name="Cros-Aarteil S."/>
            <person name="Calhoun S."/>
            <person name="Haridas S."/>
            <person name="Kuo A."/>
            <person name="Mondo S."/>
            <person name="Pangilinan J."/>
            <person name="Riley R."/>
            <person name="Labutti K."/>
            <person name="Andreopoulos B."/>
            <person name="Lipzen A."/>
            <person name="Chen C."/>
            <person name="Yanf M."/>
            <person name="Daum C."/>
            <person name="Ng V."/>
            <person name="Clum A."/>
            <person name="Ohm R."/>
            <person name="Martin F."/>
            <person name="Silar P."/>
            <person name="Natvig D."/>
            <person name="Lalanne C."/>
            <person name="Gautier V."/>
            <person name="Ament-Velasquez S.L."/>
            <person name="Kruys A."/>
            <person name="Hutchinson M.I."/>
            <person name="Powell A.J."/>
            <person name="Barry K."/>
            <person name="Miller A.N."/>
            <person name="Grigoriev I.V."/>
            <person name="Debuchy R."/>
            <person name="Gladieux P."/>
            <person name="Thoren M.H."/>
            <person name="Johannesson H."/>
        </authorList>
    </citation>
    <scope>NUCLEOTIDE SEQUENCE</scope>
    <source>
        <strain evidence="3">CBS 538.74</strain>
    </source>
</reference>
<organism evidence="3 4">
    <name type="scientific">Chaetomidium leptoderma</name>
    <dbReference type="NCBI Taxonomy" id="669021"/>
    <lineage>
        <taxon>Eukaryota</taxon>
        <taxon>Fungi</taxon>
        <taxon>Dikarya</taxon>
        <taxon>Ascomycota</taxon>
        <taxon>Pezizomycotina</taxon>
        <taxon>Sordariomycetes</taxon>
        <taxon>Sordariomycetidae</taxon>
        <taxon>Sordariales</taxon>
        <taxon>Chaetomiaceae</taxon>
        <taxon>Chaetomidium</taxon>
    </lineage>
</organism>
<evidence type="ECO:0000313" key="3">
    <source>
        <dbReference type="EMBL" id="KAK4152144.1"/>
    </source>
</evidence>
<feature type="signal peptide" evidence="2">
    <location>
        <begin position="1"/>
        <end position="16"/>
    </location>
</feature>
<comment type="caution">
    <text evidence="3">The sequence shown here is derived from an EMBL/GenBank/DDBJ whole genome shotgun (WGS) entry which is preliminary data.</text>
</comment>
<proteinExistence type="predicted"/>
<feature type="region of interest" description="Disordered" evidence="1">
    <location>
        <begin position="125"/>
        <end position="195"/>
    </location>
</feature>
<sequence>MLSQTLILTLAGVATANMAVDHMAMKRGIEERQTDEAGASACVDAMQSLITSMPTVPAAVASFAATQTETNACSITVPNSLQSAYASYTNAASSWYTAHLGDFSSAFAKCPDYATFTDDFNTPSCTDGSSSGNNGNGGSQTTGPSGSQETGSGSNSGNGNDNNNDNNNNNEPGKNEPGKNEPGKNEPGKNAGHRETGLAGAAVAIAAFLGVVALL</sequence>
<accession>A0AAN6VIY6</accession>
<feature type="compositionally biased region" description="Low complexity" evidence="1">
    <location>
        <begin position="141"/>
        <end position="172"/>
    </location>
</feature>
<evidence type="ECO:0000256" key="1">
    <source>
        <dbReference type="SAM" id="MobiDB-lite"/>
    </source>
</evidence>
<name>A0AAN6VIY6_9PEZI</name>
<feature type="compositionally biased region" description="Basic and acidic residues" evidence="1">
    <location>
        <begin position="173"/>
        <end position="195"/>
    </location>
</feature>
<feature type="chain" id="PRO_5042839104" description="Infection structure specific protein" evidence="2">
    <location>
        <begin position="17"/>
        <end position="215"/>
    </location>
</feature>
<dbReference type="EMBL" id="MU856985">
    <property type="protein sequence ID" value="KAK4152144.1"/>
    <property type="molecule type" value="Genomic_DNA"/>
</dbReference>
<dbReference type="AlphaFoldDB" id="A0AAN6VIY6"/>
<reference evidence="3" key="1">
    <citation type="journal article" date="2023" name="Mol. Phylogenet. Evol.">
        <title>Genome-scale phylogeny and comparative genomics of the fungal order Sordariales.</title>
        <authorList>
            <person name="Hensen N."/>
            <person name="Bonometti L."/>
            <person name="Westerberg I."/>
            <person name="Brannstrom I.O."/>
            <person name="Guillou S."/>
            <person name="Cros-Aarteil S."/>
            <person name="Calhoun S."/>
            <person name="Haridas S."/>
            <person name="Kuo A."/>
            <person name="Mondo S."/>
            <person name="Pangilinan J."/>
            <person name="Riley R."/>
            <person name="LaButti K."/>
            <person name="Andreopoulos B."/>
            <person name="Lipzen A."/>
            <person name="Chen C."/>
            <person name="Yan M."/>
            <person name="Daum C."/>
            <person name="Ng V."/>
            <person name="Clum A."/>
            <person name="Steindorff A."/>
            <person name="Ohm R.A."/>
            <person name="Martin F."/>
            <person name="Silar P."/>
            <person name="Natvig D.O."/>
            <person name="Lalanne C."/>
            <person name="Gautier V."/>
            <person name="Ament-Velasquez S.L."/>
            <person name="Kruys A."/>
            <person name="Hutchinson M.I."/>
            <person name="Powell A.J."/>
            <person name="Barry K."/>
            <person name="Miller A.N."/>
            <person name="Grigoriev I.V."/>
            <person name="Debuchy R."/>
            <person name="Gladieux P."/>
            <person name="Hiltunen Thoren M."/>
            <person name="Johannesson H."/>
        </authorList>
    </citation>
    <scope>NUCLEOTIDE SEQUENCE</scope>
    <source>
        <strain evidence="3">CBS 538.74</strain>
    </source>
</reference>
<keyword evidence="4" id="KW-1185">Reference proteome</keyword>
<evidence type="ECO:0000313" key="4">
    <source>
        <dbReference type="Proteomes" id="UP001302745"/>
    </source>
</evidence>
<gene>
    <name evidence="3" type="ORF">C8A00DRAFT_35168</name>
</gene>